<dbReference type="eggNOG" id="KOG0143">
    <property type="taxonomic scope" value="Eukaryota"/>
</dbReference>
<dbReference type="PaxDb" id="4513-MLOC_48351.2"/>
<dbReference type="InterPro" id="IPR044861">
    <property type="entry name" value="IPNS-like_FE2OG_OXY"/>
</dbReference>
<dbReference type="InterPro" id="IPR026992">
    <property type="entry name" value="DIOX_N"/>
</dbReference>
<dbReference type="ExpressionAtlas" id="M0WC97">
    <property type="expression patterns" value="differential"/>
</dbReference>
<dbReference type="InterPro" id="IPR050295">
    <property type="entry name" value="Plant_2OG-oxidoreductases"/>
</dbReference>
<dbReference type="OMA" id="KPTHYRE"/>
<dbReference type="SMR" id="M0WC97"/>
<dbReference type="Gramene" id="HORVU.MOREX.r2.1HG0058960.1">
    <property type="protein sequence ID" value="HORVU.MOREX.r2.1HG0058960.1"/>
    <property type="gene ID" value="HORVU.MOREX.r2.1HG0058960"/>
</dbReference>
<dbReference type="Gramene" id="HORVU.MOREX.r3.1HG0072980.1">
    <property type="protein sequence ID" value="HORVU.MOREX.r3.1HG0072980.1"/>
    <property type="gene ID" value="HORVU.MOREX.r3.1HG0072980"/>
</dbReference>
<reference evidence="6" key="3">
    <citation type="submission" date="2022-01" db="UniProtKB">
        <authorList>
            <consortium name="EnsemblPlants"/>
        </authorList>
    </citation>
    <scope>IDENTIFICATION</scope>
    <source>
        <strain evidence="6">subsp. vulgare</strain>
    </source>
</reference>
<dbReference type="RefSeq" id="XP_044962616.1">
    <property type="nucleotide sequence ID" value="XM_045106681.1"/>
</dbReference>
<comment type="similarity">
    <text evidence="1 5">Belongs to the iron/ascorbate-dependent oxidoreductase family.</text>
</comment>
<organism evidence="6 7">
    <name type="scientific">Hordeum vulgare subsp. vulgare</name>
    <name type="common">Domesticated barley</name>
    <dbReference type="NCBI Taxonomy" id="112509"/>
    <lineage>
        <taxon>Eukaryota</taxon>
        <taxon>Viridiplantae</taxon>
        <taxon>Streptophyta</taxon>
        <taxon>Embryophyta</taxon>
        <taxon>Tracheophyta</taxon>
        <taxon>Spermatophyta</taxon>
        <taxon>Magnoliopsida</taxon>
        <taxon>Liliopsida</taxon>
        <taxon>Poales</taxon>
        <taxon>Poaceae</taxon>
        <taxon>BOP clade</taxon>
        <taxon>Pooideae</taxon>
        <taxon>Triticodae</taxon>
        <taxon>Triticeae</taxon>
        <taxon>Hordeinae</taxon>
        <taxon>Hordeum</taxon>
    </lineage>
</organism>
<evidence type="ECO:0000256" key="1">
    <source>
        <dbReference type="ARBA" id="ARBA00008056"/>
    </source>
</evidence>
<dbReference type="SUPFAM" id="SSF51197">
    <property type="entry name" value="Clavaminate synthase-like"/>
    <property type="match status" value="1"/>
</dbReference>
<dbReference type="KEGG" id="hvg:123414797"/>
<dbReference type="Pfam" id="PF14226">
    <property type="entry name" value="DIOX_N"/>
    <property type="match status" value="1"/>
</dbReference>
<dbReference type="STRING" id="112509.M0WC97"/>
<dbReference type="InParanoid" id="M0WC97"/>
<dbReference type="InterPro" id="IPR005123">
    <property type="entry name" value="Oxoglu/Fe-dep_dioxygenase_dom"/>
</dbReference>
<keyword evidence="4 5" id="KW-0408">Iron</keyword>
<name>M0WC97_HORVV</name>
<evidence type="ECO:0000256" key="4">
    <source>
        <dbReference type="ARBA" id="ARBA00023004"/>
    </source>
</evidence>
<dbReference type="PANTHER" id="PTHR47991">
    <property type="entry name" value="OXOGLUTARATE/IRON-DEPENDENT DIOXYGENASE"/>
    <property type="match status" value="1"/>
</dbReference>
<evidence type="ECO:0000256" key="2">
    <source>
        <dbReference type="ARBA" id="ARBA00022723"/>
    </source>
</evidence>
<accession>M0WC97</accession>
<dbReference type="GO" id="GO:0046872">
    <property type="term" value="F:metal ion binding"/>
    <property type="evidence" value="ECO:0007669"/>
    <property type="project" value="UniProtKB-KW"/>
</dbReference>
<dbReference type="Gene3D" id="2.60.120.330">
    <property type="entry name" value="B-lactam Antibiotic, Isopenicillin N Synthase, Chain"/>
    <property type="match status" value="1"/>
</dbReference>
<keyword evidence="2 5" id="KW-0479">Metal-binding</keyword>
<dbReference type="AlphaFoldDB" id="M0WC97"/>
<keyword evidence="3 5" id="KW-0560">Oxidoreductase</keyword>
<dbReference type="PRINTS" id="PR00682">
    <property type="entry name" value="IPNSYNTHASE"/>
</dbReference>
<dbReference type="GeneID" id="123414797"/>
<dbReference type="Proteomes" id="UP000011116">
    <property type="component" value="Chromosome 1H"/>
</dbReference>
<evidence type="ECO:0000313" key="6">
    <source>
        <dbReference type="EnsemblPlants" id="HORVU.MOREX.r3.1HG0072980.1"/>
    </source>
</evidence>
<sequence>MKNKGERGSPCLKPLKVESSIVRRSSFSSWRQNLARYVYLLTPVARYIQGWGCYRYTAAPFDRSGSEDMELLSNNPAHASVPEKYVFPPEKRAALLDEAPTSDVALPVVDLQRAALSDSRHRRLVADEIVKAGKEFGFFQVVNHGVAEDVVLGFRDAAAEFFAMPAEEKLPYCSDDQSKPFRVASSTSYDRNQTRYWRDYLKLRCHPVSDELVSHWPGKPESFRTTLTEFSEEVNDLAQTLLQLIAEGLGLDAGFFAGDLSGGDTQMNVNYYPPCPDPSATLGLLPHCDRHLLTVLSQGDVAGLQARYRGRWLLVRPVPGAFIINFGHQMEIVTNGVLASVEHRALTNSAVARMSVATLVMPKMDCLIGPAQEMVSEANPPKFREFVFREFMAAYDTAAASREDVLECFAIEH</sequence>
<dbReference type="PROSITE" id="PS51471">
    <property type="entry name" value="FE2OG_OXY"/>
    <property type="match status" value="1"/>
</dbReference>
<dbReference type="Pfam" id="PF03171">
    <property type="entry name" value="2OG-FeII_Oxy"/>
    <property type="match status" value="1"/>
</dbReference>
<evidence type="ECO:0000256" key="3">
    <source>
        <dbReference type="ARBA" id="ARBA00023002"/>
    </source>
</evidence>
<dbReference type="OrthoDB" id="406156at2759"/>
<dbReference type="InterPro" id="IPR027443">
    <property type="entry name" value="IPNS-like_sf"/>
</dbReference>
<dbReference type="EnsemblPlants" id="HORVU.MOREX.r3.1HG0072980.1">
    <property type="protein sequence ID" value="HORVU.MOREX.r3.1HG0072980.1"/>
    <property type="gene ID" value="HORVU.MOREX.r3.1HG0072980"/>
</dbReference>
<dbReference type="GO" id="GO:0016491">
    <property type="term" value="F:oxidoreductase activity"/>
    <property type="evidence" value="ECO:0007669"/>
    <property type="project" value="UniProtKB-KW"/>
</dbReference>
<evidence type="ECO:0000256" key="5">
    <source>
        <dbReference type="RuleBase" id="RU003682"/>
    </source>
</evidence>
<reference evidence="7" key="1">
    <citation type="journal article" date="2012" name="Nature">
        <title>A physical, genetic and functional sequence assembly of the barley genome.</title>
        <authorList>
            <consortium name="The International Barley Genome Sequencing Consortium"/>
            <person name="Mayer K.F."/>
            <person name="Waugh R."/>
            <person name="Brown J.W."/>
            <person name="Schulman A."/>
            <person name="Langridge P."/>
            <person name="Platzer M."/>
            <person name="Fincher G.B."/>
            <person name="Muehlbauer G.J."/>
            <person name="Sato K."/>
            <person name="Close T.J."/>
            <person name="Wise R.P."/>
            <person name="Stein N."/>
        </authorList>
    </citation>
    <scope>NUCLEOTIDE SEQUENCE [LARGE SCALE GENOMIC DNA]</scope>
    <source>
        <strain evidence="7">cv. Morex</strain>
    </source>
</reference>
<reference evidence="6" key="2">
    <citation type="submission" date="2020-10" db="EMBL/GenBank/DDBJ databases">
        <authorList>
            <person name="Scholz U."/>
            <person name="Mascher M."/>
            <person name="Fiebig A."/>
        </authorList>
    </citation>
    <scope>NUCLEOTIDE SEQUENCE [LARGE SCALE GENOMIC DNA]</scope>
    <source>
        <strain evidence="6">cv. Morex</strain>
    </source>
</reference>
<protein>
    <submittedName>
        <fullName evidence="6">Uncharacterized protein</fullName>
    </submittedName>
</protein>
<gene>
    <name evidence="6" type="primary">LOC123414797</name>
</gene>
<evidence type="ECO:0000313" key="7">
    <source>
        <dbReference type="Proteomes" id="UP000011116"/>
    </source>
</evidence>
<keyword evidence="7" id="KW-1185">Reference proteome</keyword>
<proteinExistence type="inferred from homology"/>